<sequence length="441" mass="49450">MTPAADMNAPSSLAVRKKGRVAELAHGSTRKRSAEHERGGSTSRRRMRPPSPDDDDEPNTAAFDPDQAVQERRAIQRSFRSMQQQLRDNAEELMKSNPKSLLKYLDHSNQLIKDVRQTSEAAIDARGLVLAADISARRAQRLTSGNIGMTIDVDEFVTKCISFMLAGNDREDEDAEGPTGTQTSTPWRSRGGFADSHGNEEDDEVDEGNMLNWAHLGRNATFLSNRRPACLPDFWKGPLMTENKVRKVAARSAPLRIDRLQEVKPMELSAEDMKKSEKDDLPAICKKIYERLQIVQQEAQDAVEDALTRLGDNLTAEQELVIMDQNALRSTGGVDLLRFVINPHSFGQTVENMFYVSFLIREGTVQLEFDENDLPSLESIGNQQPDDGGGSNRRTQRHQAIMSIDMEMWKDIIDAFGIKEPMIPHRKEEATQGPGARAWYS</sequence>
<evidence type="ECO:0000256" key="5">
    <source>
        <dbReference type="ARBA" id="ARBA00023204"/>
    </source>
</evidence>
<evidence type="ECO:0000256" key="4">
    <source>
        <dbReference type="ARBA" id="ARBA00023172"/>
    </source>
</evidence>
<evidence type="ECO:0000256" key="1">
    <source>
        <dbReference type="ARBA" id="ARBA00004123"/>
    </source>
</evidence>
<feature type="region of interest" description="Disordered" evidence="8">
    <location>
        <begin position="375"/>
        <end position="396"/>
    </location>
</feature>
<evidence type="ECO:0000259" key="10">
    <source>
        <dbReference type="Pfam" id="PF15412"/>
    </source>
</evidence>
<keyword evidence="12" id="KW-1185">Reference proteome</keyword>
<evidence type="ECO:0000256" key="8">
    <source>
        <dbReference type="SAM" id="MobiDB-lite"/>
    </source>
</evidence>
<accession>A0AAN6S053</accession>
<evidence type="ECO:0000313" key="11">
    <source>
        <dbReference type="EMBL" id="KAK3935615.1"/>
    </source>
</evidence>
<proteinExistence type="inferred from homology"/>
<dbReference type="InterPro" id="IPR014854">
    <property type="entry name" value="Nse4_C"/>
</dbReference>
<keyword evidence="3 7" id="KW-0227">DNA damage</keyword>
<evidence type="ECO:0000256" key="2">
    <source>
        <dbReference type="ARBA" id="ARBA00008997"/>
    </source>
</evidence>
<dbReference type="GO" id="GO:0006281">
    <property type="term" value="P:DNA repair"/>
    <property type="evidence" value="ECO:0007669"/>
    <property type="project" value="UniProtKB-UniRule"/>
</dbReference>
<dbReference type="EMBL" id="MU853915">
    <property type="protein sequence ID" value="KAK3935615.1"/>
    <property type="molecule type" value="Genomic_DNA"/>
</dbReference>
<dbReference type="GO" id="GO:0006310">
    <property type="term" value="P:DNA recombination"/>
    <property type="evidence" value="ECO:0007669"/>
    <property type="project" value="UniProtKB-UniRule"/>
</dbReference>
<dbReference type="Pfam" id="PF15412">
    <property type="entry name" value="Nse4-Nse3_bdg"/>
    <property type="match status" value="1"/>
</dbReference>
<comment type="similarity">
    <text evidence="2 7">Belongs to the NSE4 family.</text>
</comment>
<name>A0AAN6S053_9PEZI</name>
<gene>
    <name evidence="11" type="ORF">QBC46DRAFT_46230</name>
</gene>
<reference evidence="12" key="1">
    <citation type="journal article" date="2023" name="Mol. Phylogenet. Evol.">
        <title>Genome-scale phylogeny and comparative genomics of the fungal order Sordariales.</title>
        <authorList>
            <person name="Hensen N."/>
            <person name="Bonometti L."/>
            <person name="Westerberg I."/>
            <person name="Brannstrom I.O."/>
            <person name="Guillou S."/>
            <person name="Cros-Aarteil S."/>
            <person name="Calhoun S."/>
            <person name="Haridas S."/>
            <person name="Kuo A."/>
            <person name="Mondo S."/>
            <person name="Pangilinan J."/>
            <person name="Riley R."/>
            <person name="LaButti K."/>
            <person name="Andreopoulos B."/>
            <person name="Lipzen A."/>
            <person name="Chen C."/>
            <person name="Yan M."/>
            <person name="Daum C."/>
            <person name="Ng V."/>
            <person name="Clum A."/>
            <person name="Steindorff A."/>
            <person name="Ohm R.A."/>
            <person name="Martin F."/>
            <person name="Silar P."/>
            <person name="Natvig D.O."/>
            <person name="Lalanne C."/>
            <person name="Gautier V."/>
            <person name="Ament-Velasquez S.L."/>
            <person name="Kruys A."/>
            <person name="Hutchinson M.I."/>
            <person name="Powell A.J."/>
            <person name="Barry K."/>
            <person name="Miller A.N."/>
            <person name="Grigoriev I.V."/>
            <person name="Debuchy R."/>
            <person name="Gladieux P."/>
            <person name="Hiltunen Thoren M."/>
            <person name="Johannesson H."/>
        </authorList>
    </citation>
    <scope>NUCLEOTIDE SEQUENCE [LARGE SCALE GENOMIC DNA]</scope>
    <source>
        <strain evidence="12">CBS 340.73</strain>
    </source>
</reference>
<comment type="subunit">
    <text evidence="7">Component of the SMC5-SMC6 complex.</text>
</comment>
<comment type="function">
    <text evidence="7">Component of the SMC5-SMC6 complex, that promotes sister chromatid alignment after DNA damage and facilitates double-stranded DNA breaks (DSBs) repair via homologous recombination between sister chromatids.</text>
</comment>
<dbReference type="GO" id="GO:0030915">
    <property type="term" value="C:Smc5-Smc6 complex"/>
    <property type="evidence" value="ECO:0007669"/>
    <property type="project" value="UniProtKB-UniRule"/>
</dbReference>
<evidence type="ECO:0000259" key="9">
    <source>
        <dbReference type="Pfam" id="PF08743"/>
    </source>
</evidence>
<dbReference type="InterPro" id="IPR027786">
    <property type="entry name" value="Nse4/EID"/>
</dbReference>
<feature type="domain" description="Non-structural maintenance of chromosome element 4 C-terminal" evidence="9">
    <location>
        <begin position="334"/>
        <end position="423"/>
    </location>
</feature>
<keyword evidence="4 7" id="KW-0233">DNA recombination</keyword>
<dbReference type="InterPro" id="IPR029225">
    <property type="entry name" value="Nse4_Nse3-bd"/>
</dbReference>
<evidence type="ECO:0000256" key="3">
    <source>
        <dbReference type="ARBA" id="ARBA00022763"/>
    </source>
</evidence>
<comment type="subcellular location">
    <subcellularLocation>
        <location evidence="1 7">Nucleus</location>
    </subcellularLocation>
</comment>
<keyword evidence="6 7" id="KW-0539">Nucleus</keyword>
<dbReference type="Proteomes" id="UP001303473">
    <property type="component" value="Unassembled WGS sequence"/>
</dbReference>
<keyword evidence="5 7" id="KW-0234">DNA repair</keyword>
<feature type="region of interest" description="Disordered" evidence="8">
    <location>
        <begin position="169"/>
        <end position="205"/>
    </location>
</feature>
<dbReference type="GO" id="GO:0005634">
    <property type="term" value="C:nucleus"/>
    <property type="evidence" value="ECO:0007669"/>
    <property type="project" value="UniProtKB-SubCell"/>
</dbReference>
<organism evidence="11 12">
    <name type="scientific">Diplogelasinospora grovesii</name>
    <dbReference type="NCBI Taxonomy" id="303347"/>
    <lineage>
        <taxon>Eukaryota</taxon>
        <taxon>Fungi</taxon>
        <taxon>Dikarya</taxon>
        <taxon>Ascomycota</taxon>
        <taxon>Pezizomycotina</taxon>
        <taxon>Sordariomycetes</taxon>
        <taxon>Sordariomycetidae</taxon>
        <taxon>Sordariales</taxon>
        <taxon>Diplogelasinosporaceae</taxon>
        <taxon>Diplogelasinospora</taxon>
    </lineage>
</organism>
<comment type="caution">
    <text evidence="11">The sequence shown here is derived from an EMBL/GenBank/DDBJ whole genome shotgun (WGS) entry which is preliminary data.</text>
</comment>
<feature type="domain" description="Nse4/EID protein Nse3/MAGE-binding" evidence="10">
    <location>
        <begin position="124"/>
        <end position="175"/>
    </location>
</feature>
<feature type="region of interest" description="Disordered" evidence="8">
    <location>
        <begin position="1"/>
        <end position="68"/>
    </location>
</feature>
<evidence type="ECO:0000256" key="7">
    <source>
        <dbReference type="RuleBase" id="RU365071"/>
    </source>
</evidence>
<dbReference type="Pfam" id="PF08743">
    <property type="entry name" value="Nse4_C"/>
    <property type="match status" value="1"/>
</dbReference>
<dbReference type="PANTHER" id="PTHR16140">
    <property type="entry name" value="NON-STRUCTURAL MAINTENANCE OF CHROMOSOMES ELEMENT 4"/>
    <property type="match status" value="1"/>
</dbReference>
<dbReference type="PANTHER" id="PTHR16140:SF0">
    <property type="entry name" value="NON-STRUCTURAL MAINTENANCE OF CHROMOSOMES ELEMENT 4"/>
    <property type="match status" value="1"/>
</dbReference>
<dbReference type="AlphaFoldDB" id="A0AAN6S053"/>
<protein>
    <recommendedName>
        <fullName evidence="7">Non-structural maintenance of chromosomes element 4</fullName>
    </recommendedName>
</protein>
<evidence type="ECO:0000256" key="6">
    <source>
        <dbReference type="ARBA" id="ARBA00023242"/>
    </source>
</evidence>
<evidence type="ECO:0000313" key="12">
    <source>
        <dbReference type="Proteomes" id="UP001303473"/>
    </source>
</evidence>